<evidence type="ECO:0000313" key="1">
    <source>
        <dbReference type="EMBL" id="QDU36975.1"/>
    </source>
</evidence>
<name>A0A517Z3C6_9PLAN</name>
<evidence type="ECO:0000313" key="2">
    <source>
        <dbReference type="Proteomes" id="UP000320496"/>
    </source>
</evidence>
<sequence length="364" mass="38244">MSRYRPDRAQMRVLAMTFLTGGLLLSLTTGLQASDQIVVPNGLENVEGNGNNGFPFNIAGFGVASQRYQQVYGAPDFAALPGPVLITELVFRPDGGLGRRFNQTLTDIQINLSTTSVEPDNLSSTFADNVGADDTIVFDGALSLSSADTGPAQGPRDFDIVIVLETPFLYNPAAGNLLLDVRNYNGGFTTQFDAHNADADAISRASTNQIGDVNSPIATFSNTAGLVTQFTYVPAAIEVIVDIKPGSDRNPVNLKSNSKSKGKSAAAGGVLPVAILTTDDYDALLTDETTVLFGDPELGGAAAPIKSTVEDVDDDGDDDLLLHFSIRELVDSGAIDGDSLILALTGLTLDGLLIEGFDLVTVKP</sequence>
<keyword evidence="2" id="KW-1185">Reference proteome</keyword>
<organism evidence="1 2">
    <name type="scientific">Maioricimonas rarisocia</name>
    <dbReference type="NCBI Taxonomy" id="2528026"/>
    <lineage>
        <taxon>Bacteria</taxon>
        <taxon>Pseudomonadati</taxon>
        <taxon>Planctomycetota</taxon>
        <taxon>Planctomycetia</taxon>
        <taxon>Planctomycetales</taxon>
        <taxon>Planctomycetaceae</taxon>
        <taxon>Maioricimonas</taxon>
    </lineage>
</organism>
<dbReference type="KEGG" id="mri:Mal4_12780"/>
<protein>
    <submittedName>
        <fullName evidence="1">Uncharacterized protein</fullName>
    </submittedName>
</protein>
<accession>A0A517Z3C6</accession>
<dbReference type="Proteomes" id="UP000320496">
    <property type="component" value="Chromosome"/>
</dbReference>
<dbReference type="AlphaFoldDB" id="A0A517Z3C6"/>
<proteinExistence type="predicted"/>
<gene>
    <name evidence="1" type="ORF">Mal4_12780</name>
</gene>
<dbReference type="EMBL" id="CP036275">
    <property type="protein sequence ID" value="QDU36975.1"/>
    <property type="molecule type" value="Genomic_DNA"/>
</dbReference>
<reference evidence="1 2" key="1">
    <citation type="submission" date="2019-02" db="EMBL/GenBank/DDBJ databases">
        <title>Deep-cultivation of Planctomycetes and their phenomic and genomic characterization uncovers novel biology.</title>
        <authorList>
            <person name="Wiegand S."/>
            <person name="Jogler M."/>
            <person name="Boedeker C."/>
            <person name="Pinto D."/>
            <person name="Vollmers J."/>
            <person name="Rivas-Marin E."/>
            <person name="Kohn T."/>
            <person name="Peeters S.H."/>
            <person name="Heuer A."/>
            <person name="Rast P."/>
            <person name="Oberbeckmann S."/>
            <person name="Bunk B."/>
            <person name="Jeske O."/>
            <person name="Meyerdierks A."/>
            <person name="Storesund J.E."/>
            <person name="Kallscheuer N."/>
            <person name="Luecker S."/>
            <person name="Lage O.M."/>
            <person name="Pohl T."/>
            <person name="Merkel B.J."/>
            <person name="Hornburger P."/>
            <person name="Mueller R.-W."/>
            <person name="Bruemmer F."/>
            <person name="Labrenz M."/>
            <person name="Spormann A.M."/>
            <person name="Op den Camp H."/>
            <person name="Overmann J."/>
            <person name="Amann R."/>
            <person name="Jetten M.S.M."/>
            <person name="Mascher T."/>
            <person name="Medema M.H."/>
            <person name="Devos D.P."/>
            <person name="Kaster A.-K."/>
            <person name="Ovreas L."/>
            <person name="Rohde M."/>
            <person name="Galperin M.Y."/>
            <person name="Jogler C."/>
        </authorList>
    </citation>
    <scope>NUCLEOTIDE SEQUENCE [LARGE SCALE GENOMIC DNA]</scope>
    <source>
        <strain evidence="1 2">Mal4</strain>
    </source>
</reference>